<keyword evidence="3" id="KW-0963">Cytoplasm</keyword>
<evidence type="ECO:0000259" key="5">
    <source>
        <dbReference type="Pfam" id="PF25789"/>
    </source>
</evidence>
<dbReference type="OrthoDB" id="269405at2759"/>
<dbReference type="PANTHER" id="PTHR21373:SF0">
    <property type="entry name" value="N-ALPHA-ACETYLTRANSFERASE 35, NATC AUXILIARY SUBUNIT"/>
    <property type="match status" value="1"/>
</dbReference>
<dbReference type="HOGENOM" id="CLU_017051_0_0_1"/>
<proteinExistence type="inferred from homology"/>
<comment type="similarity">
    <text evidence="2">Belongs to the MAK10 family.</text>
</comment>
<dbReference type="InterPro" id="IPR057983">
    <property type="entry name" value="NAA35-like_N"/>
</dbReference>
<evidence type="ECO:0000313" key="6">
    <source>
        <dbReference type="EMBL" id="KIJ12532.1"/>
    </source>
</evidence>
<dbReference type="PANTHER" id="PTHR21373">
    <property type="entry name" value="GLUCOSE REPRESSIBLE PROTEIN MAK10"/>
    <property type="match status" value="1"/>
</dbReference>
<comment type="subcellular location">
    <subcellularLocation>
        <location evidence="1">Cytoplasm</location>
    </subcellularLocation>
</comment>
<evidence type="ECO:0000259" key="4">
    <source>
        <dbReference type="Pfam" id="PF04112"/>
    </source>
</evidence>
<organism evidence="6 7">
    <name type="scientific">Paxillus involutus ATCC 200175</name>
    <dbReference type="NCBI Taxonomy" id="664439"/>
    <lineage>
        <taxon>Eukaryota</taxon>
        <taxon>Fungi</taxon>
        <taxon>Dikarya</taxon>
        <taxon>Basidiomycota</taxon>
        <taxon>Agaricomycotina</taxon>
        <taxon>Agaricomycetes</taxon>
        <taxon>Agaricomycetidae</taxon>
        <taxon>Boletales</taxon>
        <taxon>Paxilineae</taxon>
        <taxon>Paxillaceae</taxon>
        <taxon>Paxillus</taxon>
    </lineage>
</organism>
<name>A0A0C9TY30_PAXIN</name>
<dbReference type="AlphaFoldDB" id="A0A0C9TY30"/>
<reference evidence="7" key="2">
    <citation type="submission" date="2015-01" db="EMBL/GenBank/DDBJ databases">
        <title>Evolutionary Origins and Diversification of the Mycorrhizal Mutualists.</title>
        <authorList>
            <consortium name="DOE Joint Genome Institute"/>
            <consortium name="Mycorrhizal Genomics Consortium"/>
            <person name="Kohler A."/>
            <person name="Kuo A."/>
            <person name="Nagy L.G."/>
            <person name="Floudas D."/>
            <person name="Copeland A."/>
            <person name="Barry K.W."/>
            <person name="Cichocki N."/>
            <person name="Veneault-Fourrey C."/>
            <person name="LaButti K."/>
            <person name="Lindquist E.A."/>
            <person name="Lipzen A."/>
            <person name="Lundell T."/>
            <person name="Morin E."/>
            <person name="Murat C."/>
            <person name="Riley R."/>
            <person name="Ohm R."/>
            <person name="Sun H."/>
            <person name="Tunlid A."/>
            <person name="Henrissat B."/>
            <person name="Grigoriev I.V."/>
            <person name="Hibbett D.S."/>
            <person name="Martin F."/>
        </authorList>
    </citation>
    <scope>NUCLEOTIDE SEQUENCE [LARGE SCALE GENOMIC DNA]</scope>
    <source>
        <strain evidence="7">ATCC 200175</strain>
    </source>
</reference>
<accession>A0A0C9TY30</accession>
<evidence type="ECO:0008006" key="8">
    <source>
        <dbReference type="Google" id="ProtNLM"/>
    </source>
</evidence>
<keyword evidence="7" id="KW-1185">Reference proteome</keyword>
<dbReference type="EMBL" id="KN819362">
    <property type="protein sequence ID" value="KIJ12532.1"/>
    <property type="molecule type" value="Genomic_DNA"/>
</dbReference>
<reference evidence="6 7" key="1">
    <citation type="submission" date="2014-06" db="EMBL/GenBank/DDBJ databases">
        <authorList>
            <consortium name="DOE Joint Genome Institute"/>
            <person name="Kuo A."/>
            <person name="Kohler A."/>
            <person name="Nagy L.G."/>
            <person name="Floudas D."/>
            <person name="Copeland A."/>
            <person name="Barry K.W."/>
            <person name="Cichocki N."/>
            <person name="Veneault-Fourrey C."/>
            <person name="LaButti K."/>
            <person name="Lindquist E.A."/>
            <person name="Lipzen A."/>
            <person name="Lundell T."/>
            <person name="Morin E."/>
            <person name="Murat C."/>
            <person name="Sun H."/>
            <person name="Tunlid A."/>
            <person name="Henrissat B."/>
            <person name="Grigoriev I.V."/>
            <person name="Hibbett D.S."/>
            <person name="Martin F."/>
            <person name="Nordberg H.P."/>
            <person name="Cantor M.N."/>
            <person name="Hua S.X."/>
        </authorList>
    </citation>
    <scope>NUCLEOTIDE SEQUENCE [LARGE SCALE GENOMIC DNA]</scope>
    <source>
        <strain evidence="6 7">ATCC 200175</strain>
    </source>
</reference>
<feature type="domain" description="NAA35-like TPR repeats" evidence="5">
    <location>
        <begin position="409"/>
        <end position="503"/>
    </location>
</feature>
<evidence type="ECO:0000313" key="7">
    <source>
        <dbReference type="Proteomes" id="UP000053647"/>
    </source>
</evidence>
<protein>
    <recommendedName>
        <fullName evidence="8">Mak10-domain-containing protein</fullName>
    </recommendedName>
</protein>
<sequence length="686" mass="78503">MDYDDGYMDLPGGDHFYDVTELFKDAAAGMPSGGLVMAKDFTLQDAMAAFEIGEPRFDSGMALMDQSGPVFDPLAPLLPEEVCWIIDRSFACEMEWHTGYTLSQTIFSFLHVHALRETDPDLIPGDRIRAADNTRPLELISVVLRASVYGLLKCCDFSWRELNKGNVYDAEDWQSEKCDVPLAEALPVSYILAKLERACTWLGNSFKAPSSWKNGLLYRLMLRKTLVELLSAQLSKEYHRFPSLVNTARDLLHRIRQMPLPEPGPTSPAPCAFDPQFARVLVSFIPLHVIQLPDQEKVWNTLVGLLDSLEQVSHLASVSELTTWKIVGHLQTWSPKPDQHLPYIRSARQSALFDDGLVLNKYTQSHVVDCLFMETLGISYESFIDMLGRRWRGPASSPLPHLERSITEVELGYIKALWYNPPRRRRYCMKSLFDWHDLYALLTDIQYHLEPSNDPDLLSRLRAVVLMYRLSVIREVIYSGFQISLYSAEERVFAYWYAAQVLELQLSCMDEIMSGMPESAMFEELRFQFMFLTALQAISSAIFSVSLKKITSSWQRMRLNFLRRYKWAFVDEYEEIDLAPVGHPNFLKFTTCCSAIQQDRDHSPRDQIKLAVGLLVQLVNYPGGWAGPWVEDRKQSTERLLEVCQSLEQLPSSMSEVDSWDVAKLNWDPDVHPWFPFIGPVGVVST</sequence>
<evidence type="ECO:0000256" key="3">
    <source>
        <dbReference type="ARBA" id="ARBA00022490"/>
    </source>
</evidence>
<gene>
    <name evidence="6" type="ORF">PAXINDRAFT_136931</name>
</gene>
<dbReference type="Pfam" id="PF25789">
    <property type="entry name" value="TPR_NAA35"/>
    <property type="match status" value="1"/>
</dbReference>
<feature type="domain" description="NAA35-like N-terminal" evidence="4">
    <location>
        <begin position="33"/>
        <end position="192"/>
    </location>
</feature>
<dbReference type="InterPro" id="IPR007244">
    <property type="entry name" value="Naa35_N"/>
</dbReference>
<evidence type="ECO:0000256" key="1">
    <source>
        <dbReference type="ARBA" id="ARBA00004496"/>
    </source>
</evidence>
<dbReference type="Proteomes" id="UP000053647">
    <property type="component" value="Unassembled WGS sequence"/>
</dbReference>
<dbReference type="InterPro" id="IPR057982">
    <property type="entry name" value="TPR_NAA35"/>
</dbReference>
<dbReference type="Pfam" id="PF04112">
    <property type="entry name" value="Mak10"/>
    <property type="match status" value="1"/>
</dbReference>
<evidence type="ECO:0000256" key="2">
    <source>
        <dbReference type="ARBA" id="ARBA00006289"/>
    </source>
</evidence>
<dbReference type="GO" id="GO:0031417">
    <property type="term" value="C:NatC complex"/>
    <property type="evidence" value="ECO:0007669"/>
    <property type="project" value="InterPro"/>
</dbReference>